<dbReference type="Gene3D" id="3.30.70.120">
    <property type="match status" value="1"/>
</dbReference>
<dbReference type="PANTHER" id="PTHR41774">
    <property type="match status" value="1"/>
</dbReference>
<dbReference type="PANTHER" id="PTHR41774:SF1">
    <property type="entry name" value="NGG1P INTERACTING FACTOR NIF3"/>
    <property type="match status" value="1"/>
</dbReference>
<dbReference type="EMBL" id="REFW01000003">
    <property type="protein sequence ID" value="RMB58719.1"/>
    <property type="molecule type" value="Genomic_DNA"/>
</dbReference>
<comment type="caution">
    <text evidence="1">The sequence shown here is derived from an EMBL/GenBank/DDBJ whole genome shotgun (WGS) entry which is preliminary data.</text>
</comment>
<dbReference type="AlphaFoldDB" id="A0A3M0GC96"/>
<dbReference type="RefSeq" id="WP_121901840.1">
    <property type="nucleotide sequence ID" value="NZ_REFW01000003.1"/>
</dbReference>
<dbReference type="OrthoDB" id="9795763at2"/>
<sequence>MSLDVLVFYVPVADTDAVLSAVFTAGAGRIGNYDQCAFVTEGRGQFRPLVGAHPTIGEVGKLERVVENRVELTFPRPLRQVIVAALREAHPYEEPAFHVVENMA</sequence>
<dbReference type="Proteomes" id="UP000275256">
    <property type="component" value="Unassembled WGS sequence"/>
</dbReference>
<dbReference type="InterPro" id="IPR036069">
    <property type="entry name" value="DUF34/NIF3_sf"/>
</dbReference>
<dbReference type="InterPro" id="IPR015867">
    <property type="entry name" value="N-reg_PII/ATP_PRibTrfase_C"/>
</dbReference>
<protein>
    <recommendedName>
        <fullName evidence="3">NGG1p interacting factor NIF3</fullName>
    </recommendedName>
</protein>
<name>A0A3M0GC96_9ACTN</name>
<accession>A0A3M0GC96</accession>
<gene>
    <name evidence="1" type="ORF">EAX62_11310</name>
</gene>
<reference evidence="1 2" key="1">
    <citation type="submission" date="2018-10" db="EMBL/GenBank/DDBJ databases">
        <title>Tessaracoccus antarcticuss sp. nov., isolated from sediment.</title>
        <authorList>
            <person name="Zhou L.Y."/>
            <person name="Du Z.J."/>
        </authorList>
    </citation>
    <scope>NUCLEOTIDE SEQUENCE [LARGE SCALE GENOMIC DNA]</scope>
    <source>
        <strain evidence="1 2">JDX10</strain>
    </source>
</reference>
<evidence type="ECO:0000313" key="2">
    <source>
        <dbReference type="Proteomes" id="UP000275256"/>
    </source>
</evidence>
<organism evidence="1 2">
    <name type="scientific">Tessaracoccus antarcticus</name>
    <dbReference type="NCBI Taxonomy" id="2479848"/>
    <lineage>
        <taxon>Bacteria</taxon>
        <taxon>Bacillati</taxon>
        <taxon>Actinomycetota</taxon>
        <taxon>Actinomycetes</taxon>
        <taxon>Propionibacteriales</taxon>
        <taxon>Propionibacteriaceae</taxon>
        <taxon>Tessaracoccus</taxon>
    </lineage>
</organism>
<dbReference type="SUPFAM" id="SSF102705">
    <property type="entry name" value="NIF3 (NGG1p interacting factor 3)-like"/>
    <property type="match status" value="1"/>
</dbReference>
<evidence type="ECO:0000313" key="1">
    <source>
        <dbReference type="EMBL" id="RMB58719.1"/>
    </source>
</evidence>
<evidence type="ECO:0008006" key="3">
    <source>
        <dbReference type="Google" id="ProtNLM"/>
    </source>
</evidence>
<proteinExistence type="predicted"/>
<keyword evidence="2" id="KW-1185">Reference proteome</keyword>